<feature type="domain" description="N-acetyltransferase" evidence="3">
    <location>
        <begin position="4"/>
        <end position="167"/>
    </location>
</feature>
<dbReference type="InterPro" id="IPR000182">
    <property type="entry name" value="GNAT_dom"/>
</dbReference>
<dbReference type="InterPro" id="IPR051635">
    <property type="entry name" value="SNAT-like"/>
</dbReference>
<dbReference type="GO" id="GO:0008080">
    <property type="term" value="F:N-acetyltransferase activity"/>
    <property type="evidence" value="ECO:0007669"/>
    <property type="project" value="UniProtKB-ARBA"/>
</dbReference>
<dbReference type="EMBL" id="JMKI01000031">
    <property type="protein sequence ID" value="KEJ92318.1"/>
    <property type="molecule type" value="Genomic_DNA"/>
</dbReference>
<dbReference type="PANTHER" id="PTHR10908:SF0">
    <property type="entry name" value="SEROTONIN N-ACETYLTRANSFERASE"/>
    <property type="match status" value="1"/>
</dbReference>
<evidence type="ECO:0000313" key="5">
    <source>
        <dbReference type="Proteomes" id="UP000027665"/>
    </source>
</evidence>
<evidence type="ECO:0000259" key="3">
    <source>
        <dbReference type="PROSITE" id="PS51186"/>
    </source>
</evidence>
<protein>
    <recommendedName>
        <fullName evidence="3">N-acetyltransferase domain-containing protein</fullName>
    </recommendedName>
</protein>
<evidence type="ECO:0000256" key="1">
    <source>
        <dbReference type="ARBA" id="ARBA00022679"/>
    </source>
</evidence>
<dbReference type="PROSITE" id="PS51186">
    <property type="entry name" value="GNAT"/>
    <property type="match status" value="1"/>
</dbReference>
<dbReference type="eggNOG" id="COG0454">
    <property type="taxonomic scope" value="Bacteria"/>
</dbReference>
<reference evidence="4 5" key="1">
    <citation type="submission" date="2014-04" db="EMBL/GenBank/DDBJ databases">
        <title>Draft Genome Sequence of Synergistes jonesii.</title>
        <authorList>
            <person name="Coil D.A."/>
            <person name="Eisen J.A."/>
            <person name="Holland-Moritz H.E."/>
        </authorList>
    </citation>
    <scope>NUCLEOTIDE SEQUENCE [LARGE SCALE GENOMIC DNA]</scope>
    <source>
        <strain evidence="4 5">78-1</strain>
    </source>
</reference>
<dbReference type="PANTHER" id="PTHR10908">
    <property type="entry name" value="SEROTONIN N-ACETYLTRANSFERASE"/>
    <property type="match status" value="1"/>
</dbReference>
<dbReference type="OrthoDB" id="9800962at2"/>
<dbReference type="Pfam" id="PF00583">
    <property type="entry name" value="Acetyltransf_1"/>
    <property type="match status" value="1"/>
</dbReference>
<accession>A0A073IPL9</accession>
<evidence type="ECO:0000313" key="4">
    <source>
        <dbReference type="EMBL" id="KEJ92318.1"/>
    </source>
</evidence>
<organism evidence="4 5">
    <name type="scientific">Synergistes jonesii</name>
    <dbReference type="NCBI Taxonomy" id="2754"/>
    <lineage>
        <taxon>Bacteria</taxon>
        <taxon>Thermotogati</taxon>
        <taxon>Synergistota</taxon>
        <taxon>Synergistia</taxon>
        <taxon>Synergistales</taxon>
        <taxon>Synergistaceae</taxon>
        <taxon>Synergistes</taxon>
    </lineage>
</organism>
<evidence type="ECO:0000256" key="2">
    <source>
        <dbReference type="ARBA" id="ARBA00023315"/>
    </source>
</evidence>
<keyword evidence="1" id="KW-0808">Transferase</keyword>
<sequence>MIEIKVRRAYDVDVARIAEIEKGAFPPEEALSADRLRWCFHAFPEGFAVAEAAGGGAVEAGEIVAAMVCRPTALRRITDEIYETKELPKGDTFAIMTFIVEPGLQRQKLGERTISAALELFRRNGVKNFSLACKDHLIKFYGRHGFKLAGRSELKLGGALWYDMYLGR</sequence>
<dbReference type="SUPFAM" id="SSF55729">
    <property type="entry name" value="Acyl-CoA N-acyltransferases (Nat)"/>
    <property type="match status" value="1"/>
</dbReference>
<dbReference type="AlphaFoldDB" id="A0A073IPL9"/>
<dbReference type="Gene3D" id="3.40.630.30">
    <property type="match status" value="1"/>
</dbReference>
<keyword evidence="2" id="KW-0012">Acyltransferase</keyword>
<gene>
    <name evidence="4" type="ORF">EH55_04775</name>
</gene>
<proteinExistence type="predicted"/>
<dbReference type="InterPro" id="IPR016181">
    <property type="entry name" value="Acyl_CoA_acyltransferase"/>
</dbReference>
<name>A0A073IPL9_9BACT</name>
<keyword evidence="5" id="KW-1185">Reference proteome</keyword>
<dbReference type="RefSeq" id="WP_037976064.1">
    <property type="nucleotide sequence ID" value="NZ_CAMETI010000025.1"/>
</dbReference>
<dbReference type="GeneID" id="90983612"/>
<dbReference type="STRING" id="2754.EH55_04775"/>
<comment type="caution">
    <text evidence="4">The sequence shown here is derived from an EMBL/GenBank/DDBJ whole genome shotgun (WGS) entry which is preliminary data.</text>
</comment>
<dbReference type="Proteomes" id="UP000027665">
    <property type="component" value="Unassembled WGS sequence"/>
</dbReference>